<organism evidence="2 3">
    <name type="scientific">Oryzias melastigma</name>
    <name type="common">Marine medaka</name>
    <dbReference type="NCBI Taxonomy" id="30732"/>
    <lineage>
        <taxon>Eukaryota</taxon>
        <taxon>Metazoa</taxon>
        <taxon>Chordata</taxon>
        <taxon>Craniata</taxon>
        <taxon>Vertebrata</taxon>
        <taxon>Euteleostomi</taxon>
        <taxon>Actinopterygii</taxon>
        <taxon>Neopterygii</taxon>
        <taxon>Teleostei</taxon>
        <taxon>Neoteleostei</taxon>
        <taxon>Acanthomorphata</taxon>
        <taxon>Ovalentaria</taxon>
        <taxon>Atherinomorphae</taxon>
        <taxon>Beloniformes</taxon>
        <taxon>Adrianichthyidae</taxon>
        <taxon>Oryziinae</taxon>
        <taxon>Oryzias</taxon>
    </lineage>
</organism>
<dbReference type="GeneTree" id="ENSGT00940000178923"/>
<name>A0A3B3BJ76_ORYME</name>
<accession>A0A3B3BJ76</accession>
<evidence type="ECO:0000259" key="1">
    <source>
        <dbReference type="Pfam" id="PF16297"/>
    </source>
</evidence>
<dbReference type="Ensembl" id="ENSOMET00000007319.1">
    <property type="protein sequence ID" value="ENSOMEP00000005535.1"/>
    <property type="gene ID" value="ENSOMEG00000006540.1"/>
</dbReference>
<dbReference type="STRING" id="30732.ENSOMEP00000005535"/>
<dbReference type="Pfam" id="PF16297">
    <property type="entry name" value="DUF4939"/>
    <property type="match status" value="1"/>
</dbReference>
<protein>
    <recommendedName>
        <fullName evidence="1">DUF4939 domain-containing protein</fullName>
    </recommendedName>
</protein>
<dbReference type="InterPro" id="IPR032549">
    <property type="entry name" value="DUF4939"/>
</dbReference>
<keyword evidence="3" id="KW-1185">Reference proteome</keyword>
<dbReference type="Proteomes" id="UP000261560">
    <property type="component" value="Unplaced"/>
</dbReference>
<reference evidence="2" key="1">
    <citation type="submission" date="2025-08" db="UniProtKB">
        <authorList>
            <consortium name="Ensembl"/>
        </authorList>
    </citation>
    <scope>IDENTIFICATION</scope>
</reference>
<sequence>MLLEQGRQLHRLTTVIEAIMEELQAKEAASSTPIAPSRSVPATPAEPSVSTMLGPCLSLPDKFTGKPEHCTGFLMQCQFFLLQQAHLYPADEAKVSFMCSLLSGEALEWLAPVWSGGSLPFHSYEAFTQLLRSVFQHATSGREPILQEMAQDITELIHIRSCF</sequence>
<evidence type="ECO:0000313" key="2">
    <source>
        <dbReference type="Ensembl" id="ENSOMEP00000005535.1"/>
    </source>
</evidence>
<dbReference type="OMA" id="RQQTRAY"/>
<evidence type="ECO:0000313" key="3">
    <source>
        <dbReference type="Proteomes" id="UP000261560"/>
    </source>
</evidence>
<dbReference type="AlphaFoldDB" id="A0A3B3BJ76"/>
<proteinExistence type="predicted"/>
<feature type="domain" description="DUF4939" evidence="1">
    <location>
        <begin position="57"/>
        <end position="137"/>
    </location>
</feature>
<reference evidence="2" key="2">
    <citation type="submission" date="2025-09" db="UniProtKB">
        <authorList>
            <consortium name="Ensembl"/>
        </authorList>
    </citation>
    <scope>IDENTIFICATION</scope>
</reference>
<dbReference type="PaxDb" id="30732-ENSOMEP00000005535"/>